<protein>
    <submittedName>
        <fullName evidence="2">Uncharacterized protein</fullName>
    </submittedName>
</protein>
<sequence length="90" mass="10114">MLEPSSKSKSTRGPCQLTLEQGDDKRIQCWEKRRLAIDGEVVYFECVSCNSHGNPMSHATVRVKSSSRFHEYCSPGASLEQRQSQFFGSA</sequence>
<name>A0A915IPR9_ROMCU</name>
<dbReference type="WBParaSite" id="nRc.2.0.1.t15806-RA">
    <property type="protein sequence ID" value="nRc.2.0.1.t15806-RA"/>
    <property type="gene ID" value="nRc.2.0.1.g15806"/>
</dbReference>
<evidence type="ECO:0000313" key="1">
    <source>
        <dbReference type="Proteomes" id="UP000887565"/>
    </source>
</evidence>
<proteinExistence type="predicted"/>
<keyword evidence="1" id="KW-1185">Reference proteome</keyword>
<dbReference type="AlphaFoldDB" id="A0A915IPR9"/>
<accession>A0A915IPR9</accession>
<evidence type="ECO:0000313" key="2">
    <source>
        <dbReference type="WBParaSite" id="nRc.2.0.1.t15806-RA"/>
    </source>
</evidence>
<dbReference type="Proteomes" id="UP000887565">
    <property type="component" value="Unplaced"/>
</dbReference>
<organism evidence="1 2">
    <name type="scientific">Romanomermis culicivorax</name>
    <name type="common">Nematode worm</name>
    <dbReference type="NCBI Taxonomy" id="13658"/>
    <lineage>
        <taxon>Eukaryota</taxon>
        <taxon>Metazoa</taxon>
        <taxon>Ecdysozoa</taxon>
        <taxon>Nematoda</taxon>
        <taxon>Enoplea</taxon>
        <taxon>Dorylaimia</taxon>
        <taxon>Mermithida</taxon>
        <taxon>Mermithoidea</taxon>
        <taxon>Mermithidae</taxon>
        <taxon>Romanomermis</taxon>
    </lineage>
</organism>
<reference evidence="2" key="1">
    <citation type="submission" date="2022-11" db="UniProtKB">
        <authorList>
            <consortium name="WormBaseParasite"/>
        </authorList>
    </citation>
    <scope>IDENTIFICATION</scope>
</reference>